<reference evidence="1" key="1">
    <citation type="journal article" date="2019" name="Sci. Rep.">
        <title>Draft genome of Tanacetum cinerariifolium, the natural source of mosquito coil.</title>
        <authorList>
            <person name="Yamashiro T."/>
            <person name="Shiraishi A."/>
            <person name="Satake H."/>
            <person name="Nakayama K."/>
        </authorList>
    </citation>
    <scope>NUCLEOTIDE SEQUENCE</scope>
</reference>
<name>A0A699JTS2_TANCI</name>
<proteinExistence type="predicted"/>
<protein>
    <submittedName>
        <fullName evidence="1">Uncharacterized protein</fullName>
    </submittedName>
</protein>
<dbReference type="AlphaFoldDB" id="A0A699JTS2"/>
<sequence length="288" mass="33020">MLLAQAQEAGVVLDEEQHDFLADSLEETNDCEDLQLQATTNIKADHIDAYDSDCDDEATTNEIFMANMSHVGSLNDDTVSLHYDSDTLSKEQSDIKGAFKAYVIPFSKDLKETFKLFENGFITEVKEMKDEQMEDEVDQCSVAKKDFKIKKKQLLINNDRLLEENIASDIMCTFLCLLNEVNNCGKCKSLDIVLLDLQESNKSLCELKKPFEKLEEYNITLDITFQNHKEQMNLHDPDTFVHRDYLKVTKEHVATLQELLEEGRALKPLDERIGHASKFAERIQELLV</sequence>
<dbReference type="EMBL" id="BKCJ010447159">
    <property type="protein sequence ID" value="GFA56851.1"/>
    <property type="molecule type" value="Genomic_DNA"/>
</dbReference>
<feature type="non-terminal residue" evidence="1">
    <location>
        <position position="288"/>
    </location>
</feature>
<organism evidence="1">
    <name type="scientific">Tanacetum cinerariifolium</name>
    <name type="common">Dalmatian daisy</name>
    <name type="synonym">Chrysanthemum cinerariifolium</name>
    <dbReference type="NCBI Taxonomy" id="118510"/>
    <lineage>
        <taxon>Eukaryota</taxon>
        <taxon>Viridiplantae</taxon>
        <taxon>Streptophyta</taxon>
        <taxon>Embryophyta</taxon>
        <taxon>Tracheophyta</taxon>
        <taxon>Spermatophyta</taxon>
        <taxon>Magnoliopsida</taxon>
        <taxon>eudicotyledons</taxon>
        <taxon>Gunneridae</taxon>
        <taxon>Pentapetalae</taxon>
        <taxon>asterids</taxon>
        <taxon>campanulids</taxon>
        <taxon>Asterales</taxon>
        <taxon>Asteraceae</taxon>
        <taxon>Asteroideae</taxon>
        <taxon>Anthemideae</taxon>
        <taxon>Anthemidinae</taxon>
        <taxon>Tanacetum</taxon>
    </lineage>
</organism>
<evidence type="ECO:0000313" key="1">
    <source>
        <dbReference type="EMBL" id="GFA56851.1"/>
    </source>
</evidence>
<comment type="caution">
    <text evidence="1">The sequence shown here is derived from an EMBL/GenBank/DDBJ whole genome shotgun (WGS) entry which is preliminary data.</text>
</comment>
<accession>A0A699JTS2</accession>
<gene>
    <name evidence="1" type="ORF">Tci_628823</name>
</gene>